<dbReference type="InterPro" id="IPR057634">
    <property type="entry name" value="PAH_ZNF598/HEL2"/>
</dbReference>
<sequence length="474" mass="53979">MDLSSLEMLPTCTFFPRDYMQQYKQQVKELMKRMERLLEEEEALETDKDAVDHSIQVIALSSETVWQNLAALQDCHVLVDETLALFKLKIQESVALVTADPSVLERMSSIPISEEYSSSDDMDETDEVAFQDVEPVKGRKAAVALNNDVTERVYQALQNEEKFKQFKANALAFGMGNTIPETFYTYLAHEIPAPVLDSIVVDFARLLPQVGLRVPLLKAHYDHMKNHLARPSIAVFRNKSYSRAVTLRTSTSSSVDEAGSSNEEDEEYPSTIRLRSFNHLVFVIHGIGQHIDFRDGEFKSWNGETGIEGGNHAFRDIFRTMLETTFQNIPMALEMQSIEWHEDLHEPTGLDNIFDLISPEGASAYVLDHFRVGVIYQKTRIREFNKETFMDVLYYLSPRYGQLIVDSVTKQLNEKYRVFINEHPGWDGKVSIFAHSLGSMISYDILTHKSGEIASNGVRFPGLEFEVDNFFGVG</sequence>
<evidence type="ECO:0000313" key="4">
    <source>
        <dbReference type="EMBL" id="RQM12171.1"/>
    </source>
</evidence>
<accession>A0A3M6VKV1</accession>
<dbReference type="EMBL" id="QKXF01000354">
    <property type="protein sequence ID" value="RQM12171.1"/>
    <property type="molecule type" value="Genomic_DNA"/>
</dbReference>
<feature type="domain" description="ZNF598/HEL2 PAH" evidence="2">
    <location>
        <begin position="146"/>
        <end position="221"/>
    </location>
</feature>
<comment type="caution">
    <text evidence="3">The sequence shown here is derived from an EMBL/GenBank/DDBJ whole genome shotgun (WGS) entry which is preliminary data.</text>
</comment>
<organism evidence="3 5">
    <name type="scientific">Peronospora effusa</name>
    <dbReference type="NCBI Taxonomy" id="542832"/>
    <lineage>
        <taxon>Eukaryota</taxon>
        <taxon>Sar</taxon>
        <taxon>Stramenopiles</taxon>
        <taxon>Oomycota</taxon>
        <taxon>Peronosporomycetes</taxon>
        <taxon>Peronosporales</taxon>
        <taxon>Peronosporaceae</taxon>
        <taxon>Peronospora</taxon>
    </lineage>
</organism>
<evidence type="ECO:0000313" key="5">
    <source>
        <dbReference type="Proteomes" id="UP000282087"/>
    </source>
</evidence>
<proteinExistence type="predicted"/>
<evidence type="ECO:0000313" key="6">
    <source>
        <dbReference type="Proteomes" id="UP000286097"/>
    </source>
</evidence>
<evidence type="ECO:0000313" key="3">
    <source>
        <dbReference type="EMBL" id="RMX66997.1"/>
    </source>
</evidence>
<dbReference type="EMBL" id="QLLG01000180">
    <property type="protein sequence ID" value="RMX66997.1"/>
    <property type="molecule type" value="Genomic_DNA"/>
</dbReference>
<keyword evidence="1" id="KW-0175">Coiled coil</keyword>
<name>A0A3M6VKV1_9STRA</name>
<dbReference type="Pfam" id="PF23202">
    <property type="entry name" value="PAH_ZNF598"/>
    <property type="match status" value="1"/>
</dbReference>
<dbReference type="GO" id="GO:0004620">
    <property type="term" value="F:phospholipase activity"/>
    <property type="evidence" value="ECO:0007669"/>
    <property type="project" value="TreeGrafter"/>
</dbReference>
<dbReference type="Proteomes" id="UP000286097">
    <property type="component" value="Unassembled WGS sequence"/>
</dbReference>
<protein>
    <recommendedName>
        <fullName evidence="2">ZNF598/HEL2 PAH domain-containing protein</fullName>
    </recommendedName>
</protein>
<feature type="coiled-coil region" evidence="1">
    <location>
        <begin position="20"/>
        <end position="47"/>
    </location>
</feature>
<evidence type="ECO:0000259" key="2">
    <source>
        <dbReference type="Pfam" id="PF23202"/>
    </source>
</evidence>
<keyword evidence="5" id="KW-1185">Reference proteome</keyword>
<dbReference type="GO" id="GO:0005737">
    <property type="term" value="C:cytoplasm"/>
    <property type="evidence" value="ECO:0007669"/>
    <property type="project" value="TreeGrafter"/>
</dbReference>
<dbReference type="AlphaFoldDB" id="A0A3M6VKV1"/>
<dbReference type="VEuPathDB" id="FungiDB:DD237_002818"/>
<reference evidence="5 6" key="1">
    <citation type="submission" date="2018-06" db="EMBL/GenBank/DDBJ databases">
        <title>Comparative genomics of downy mildews reveals potential adaptations to biotrophy.</title>
        <authorList>
            <person name="Fletcher K."/>
            <person name="Klosterman S.J."/>
            <person name="Derevnina L."/>
            <person name="Martin F."/>
            <person name="Koike S."/>
            <person name="Reyes Chin-Wo S."/>
            <person name="Mou B."/>
            <person name="Michelmore R."/>
        </authorList>
    </citation>
    <scope>NUCLEOTIDE SEQUENCE [LARGE SCALE GENOMIC DNA]</scope>
    <source>
        <strain evidence="4 6">R13</strain>
        <strain evidence="3 5">R14</strain>
    </source>
</reference>
<dbReference type="Proteomes" id="UP000282087">
    <property type="component" value="Unassembled WGS sequence"/>
</dbReference>
<gene>
    <name evidence="4" type="ORF">DD237_002818</name>
    <name evidence="3" type="ORF">DD238_002859</name>
</gene>
<dbReference type="PANTHER" id="PTHR23509">
    <property type="entry name" value="PA-PL1 PHOSPHOLIPASE FAMILY"/>
    <property type="match status" value="1"/>
</dbReference>
<dbReference type="InterPro" id="IPR058055">
    <property type="entry name" value="PA-PLA1"/>
</dbReference>
<dbReference type="STRING" id="542832.A0A3M6VKV1"/>
<evidence type="ECO:0000256" key="1">
    <source>
        <dbReference type="SAM" id="Coils"/>
    </source>
</evidence>
<dbReference type="PANTHER" id="PTHR23509:SF10">
    <property type="entry name" value="LD21067P"/>
    <property type="match status" value="1"/>
</dbReference>